<feature type="transmembrane region" description="Helical" evidence="2">
    <location>
        <begin position="49"/>
        <end position="67"/>
    </location>
</feature>
<dbReference type="EMBL" id="CAKOGP040001747">
    <property type="protein sequence ID" value="CAJ1948445.1"/>
    <property type="molecule type" value="Genomic_DNA"/>
</dbReference>
<accession>A0AAD2FPH5</accession>
<evidence type="ECO:0000313" key="3">
    <source>
        <dbReference type="EMBL" id="CAJ1948445.1"/>
    </source>
</evidence>
<sequence length="314" mass="35247">MVQISKQSISDNKSRSRPDITVLKTPSNATPISIAGQGCFANNGCNRCLVILVTFLFGIAITYLDIFPDLKARKAAAAGGGNGGNGDVMKVHNLKGSGKSSSGGGDPSMILSPNELKNNIQSKNKPQDNKEKNQDGKKKDTSKVMDKEKKSIYDDNWDPKHNCNYECKTDRLANEINLYAGEALCNHQYRFGMTQGGDFVAHDCDSNVKQVFYKNNKGDKIKKGEKVYFKLKEDGTMRVVSKEADKEKTILYEQKPKRKVYSQAQCLEKPALPCPYLHLRETGLVVLNWIDQETNDWMDRYVDRIYPELYPKEG</sequence>
<evidence type="ECO:0000256" key="1">
    <source>
        <dbReference type="SAM" id="MobiDB-lite"/>
    </source>
</evidence>
<dbReference type="AlphaFoldDB" id="A0AAD2FPH5"/>
<keyword evidence="2" id="KW-0812">Transmembrane</keyword>
<evidence type="ECO:0000313" key="4">
    <source>
        <dbReference type="Proteomes" id="UP001295423"/>
    </source>
</evidence>
<organism evidence="3 4">
    <name type="scientific">Cylindrotheca closterium</name>
    <dbReference type="NCBI Taxonomy" id="2856"/>
    <lineage>
        <taxon>Eukaryota</taxon>
        <taxon>Sar</taxon>
        <taxon>Stramenopiles</taxon>
        <taxon>Ochrophyta</taxon>
        <taxon>Bacillariophyta</taxon>
        <taxon>Bacillariophyceae</taxon>
        <taxon>Bacillariophycidae</taxon>
        <taxon>Bacillariales</taxon>
        <taxon>Bacillariaceae</taxon>
        <taxon>Cylindrotheca</taxon>
    </lineage>
</organism>
<keyword evidence="4" id="KW-1185">Reference proteome</keyword>
<feature type="region of interest" description="Disordered" evidence="1">
    <location>
        <begin position="1"/>
        <end position="26"/>
    </location>
</feature>
<protein>
    <submittedName>
        <fullName evidence="3">Uncharacterized protein</fullName>
    </submittedName>
</protein>
<reference evidence="3" key="1">
    <citation type="submission" date="2023-08" db="EMBL/GenBank/DDBJ databases">
        <authorList>
            <person name="Audoor S."/>
            <person name="Bilcke G."/>
        </authorList>
    </citation>
    <scope>NUCLEOTIDE SEQUENCE</scope>
</reference>
<proteinExistence type="predicted"/>
<comment type="caution">
    <text evidence="3">The sequence shown here is derived from an EMBL/GenBank/DDBJ whole genome shotgun (WGS) entry which is preliminary data.</text>
</comment>
<feature type="compositionally biased region" description="Basic and acidic residues" evidence="1">
    <location>
        <begin position="125"/>
        <end position="147"/>
    </location>
</feature>
<keyword evidence="2" id="KW-0472">Membrane</keyword>
<name>A0AAD2FPH5_9STRA</name>
<feature type="compositionally biased region" description="Polar residues" evidence="1">
    <location>
        <begin position="115"/>
        <end position="124"/>
    </location>
</feature>
<dbReference type="Proteomes" id="UP001295423">
    <property type="component" value="Unassembled WGS sequence"/>
</dbReference>
<keyword evidence="2" id="KW-1133">Transmembrane helix</keyword>
<evidence type="ECO:0000256" key="2">
    <source>
        <dbReference type="SAM" id="Phobius"/>
    </source>
</evidence>
<feature type="compositionally biased region" description="Polar residues" evidence="1">
    <location>
        <begin position="1"/>
        <end position="11"/>
    </location>
</feature>
<feature type="region of interest" description="Disordered" evidence="1">
    <location>
        <begin position="75"/>
        <end position="147"/>
    </location>
</feature>
<gene>
    <name evidence="3" type="ORF">CYCCA115_LOCUS11620</name>
</gene>